<keyword evidence="2" id="KW-1185">Reference proteome</keyword>
<accession>A0A4U5MUF8</accession>
<gene>
    <name evidence="1" type="ORF">L596_020746</name>
</gene>
<comment type="caution">
    <text evidence="1">The sequence shown here is derived from an EMBL/GenBank/DDBJ whole genome shotgun (WGS) entry which is preliminary data.</text>
</comment>
<reference evidence="1 2" key="2">
    <citation type="journal article" date="2019" name="G3 (Bethesda)">
        <title>Hybrid Assembly of the Genome of the Entomopathogenic Nematode Steinernema carpocapsae Identifies the X-Chromosome.</title>
        <authorList>
            <person name="Serra L."/>
            <person name="Macchietto M."/>
            <person name="Macias-Munoz A."/>
            <person name="McGill C.J."/>
            <person name="Rodriguez I.M."/>
            <person name="Rodriguez B."/>
            <person name="Murad R."/>
            <person name="Mortazavi A."/>
        </authorList>
    </citation>
    <scope>NUCLEOTIDE SEQUENCE [LARGE SCALE GENOMIC DNA]</scope>
    <source>
        <strain evidence="1 2">ALL</strain>
    </source>
</reference>
<reference evidence="1 2" key="1">
    <citation type="journal article" date="2015" name="Genome Biol.">
        <title>Comparative genomics of Steinernema reveals deeply conserved gene regulatory networks.</title>
        <authorList>
            <person name="Dillman A.R."/>
            <person name="Macchietto M."/>
            <person name="Porter C.F."/>
            <person name="Rogers A."/>
            <person name="Williams B."/>
            <person name="Antoshechkin I."/>
            <person name="Lee M.M."/>
            <person name="Goodwin Z."/>
            <person name="Lu X."/>
            <person name="Lewis E.E."/>
            <person name="Goodrich-Blair H."/>
            <person name="Stock S.P."/>
            <person name="Adams B.J."/>
            <person name="Sternberg P.W."/>
            <person name="Mortazavi A."/>
        </authorList>
    </citation>
    <scope>NUCLEOTIDE SEQUENCE [LARGE SCALE GENOMIC DNA]</scope>
    <source>
        <strain evidence="1 2">ALL</strain>
    </source>
</reference>
<protein>
    <submittedName>
        <fullName evidence="1">Uncharacterized protein</fullName>
    </submittedName>
</protein>
<dbReference type="AlphaFoldDB" id="A0A4U5MUF8"/>
<sequence length="103" mass="11598">MTQGAPGGNYYSYYSQQMPQVSNANQISPQVYHNVDPNASFVSSNGDSTRTSTPMMIMGNVIPQDQDIWKQWAVQQTTANSTPPEWKWMTCRCGRNSTDTPMR</sequence>
<dbReference type="EMBL" id="AZBU02000006">
    <property type="protein sequence ID" value="TKR73437.1"/>
    <property type="molecule type" value="Genomic_DNA"/>
</dbReference>
<organism evidence="1 2">
    <name type="scientific">Steinernema carpocapsae</name>
    <name type="common">Entomopathogenic nematode</name>
    <dbReference type="NCBI Taxonomy" id="34508"/>
    <lineage>
        <taxon>Eukaryota</taxon>
        <taxon>Metazoa</taxon>
        <taxon>Ecdysozoa</taxon>
        <taxon>Nematoda</taxon>
        <taxon>Chromadorea</taxon>
        <taxon>Rhabditida</taxon>
        <taxon>Tylenchina</taxon>
        <taxon>Panagrolaimomorpha</taxon>
        <taxon>Strongyloidoidea</taxon>
        <taxon>Steinernematidae</taxon>
        <taxon>Steinernema</taxon>
    </lineage>
</organism>
<dbReference type="Proteomes" id="UP000298663">
    <property type="component" value="Unassembled WGS sequence"/>
</dbReference>
<proteinExistence type="predicted"/>
<evidence type="ECO:0000313" key="2">
    <source>
        <dbReference type="Proteomes" id="UP000298663"/>
    </source>
</evidence>
<evidence type="ECO:0000313" key="1">
    <source>
        <dbReference type="EMBL" id="TKR73437.1"/>
    </source>
</evidence>
<name>A0A4U5MUF8_STECR</name>